<dbReference type="EMBL" id="AMCI01002060">
    <property type="protein sequence ID" value="EJX03725.1"/>
    <property type="molecule type" value="Genomic_DNA"/>
</dbReference>
<sequence length="39" mass="4731">MLNTHFYIISNRNWFFTLIFRFKLSSFYLEHTNANSSVA</sequence>
<comment type="caution">
    <text evidence="1">The sequence shown here is derived from an EMBL/GenBank/DDBJ whole genome shotgun (WGS) entry which is preliminary data.</text>
</comment>
<organism evidence="1">
    <name type="scientific">gut metagenome</name>
    <dbReference type="NCBI Taxonomy" id="749906"/>
    <lineage>
        <taxon>unclassified sequences</taxon>
        <taxon>metagenomes</taxon>
        <taxon>organismal metagenomes</taxon>
    </lineage>
</organism>
<reference evidence="1" key="1">
    <citation type="journal article" date="2012" name="PLoS ONE">
        <title>Gene sets for utilization of primary and secondary nutrition supplies in the distal gut of endangered iberian lynx.</title>
        <authorList>
            <person name="Alcaide M."/>
            <person name="Messina E."/>
            <person name="Richter M."/>
            <person name="Bargiela R."/>
            <person name="Peplies J."/>
            <person name="Huws S.A."/>
            <person name="Newbold C.J."/>
            <person name="Golyshin P.N."/>
            <person name="Simon M.A."/>
            <person name="Lopez G."/>
            <person name="Yakimov M.M."/>
            <person name="Ferrer M."/>
        </authorList>
    </citation>
    <scope>NUCLEOTIDE SEQUENCE</scope>
</reference>
<accession>J9GTN3</accession>
<evidence type="ECO:0000313" key="1">
    <source>
        <dbReference type="EMBL" id="EJX03725.1"/>
    </source>
</evidence>
<protein>
    <submittedName>
        <fullName evidence="1">Uncharacterized protein</fullName>
    </submittedName>
</protein>
<gene>
    <name evidence="1" type="ORF">EVA_08168</name>
</gene>
<dbReference type="AlphaFoldDB" id="J9GTN3"/>
<name>J9GTN3_9ZZZZ</name>
<proteinExistence type="predicted"/>